<reference evidence="1 2" key="1">
    <citation type="journal article" date="2023" name="J. Phycol.">
        <title>Chrysosporum ovalisporum is synonymous with the true-branching cyanobacterium Umezakia natans (Nostocales/Aphanizomenonaceae).</title>
        <authorList>
            <person name="McGregor G.B."/>
            <person name="Sendall B.C."/>
            <person name="Niiyama Y."/>
            <person name="Tuji A."/>
            <person name="Willis A."/>
        </authorList>
    </citation>
    <scope>NUCLEOTIDE SEQUENCE [LARGE SCALE GENOMIC DNA]</scope>
    <source>
        <strain evidence="1 2">FSS-62</strain>
    </source>
</reference>
<dbReference type="SUPFAM" id="SSF53474">
    <property type="entry name" value="alpha/beta-Hydrolases"/>
    <property type="match status" value="1"/>
</dbReference>
<dbReference type="EMBL" id="JANQDL010000052">
    <property type="protein sequence ID" value="MDH6063653.1"/>
    <property type="molecule type" value="Genomic_DNA"/>
</dbReference>
<dbReference type="Proteomes" id="UP001159370">
    <property type="component" value="Unassembled WGS sequence"/>
</dbReference>
<name>A0AA43GY81_9CYAN</name>
<gene>
    <name evidence="1" type="ORF">NWP23_07685</name>
</gene>
<dbReference type="RefSeq" id="WP_280700617.1">
    <property type="nucleotide sequence ID" value="NZ_JANQDL010000052.1"/>
</dbReference>
<evidence type="ECO:0000313" key="1">
    <source>
        <dbReference type="EMBL" id="MDH6063653.1"/>
    </source>
</evidence>
<accession>A0AA43GY81</accession>
<dbReference type="Gene3D" id="3.40.50.1820">
    <property type="entry name" value="alpha/beta hydrolase"/>
    <property type="match status" value="1"/>
</dbReference>
<proteinExistence type="predicted"/>
<comment type="caution">
    <text evidence="1">The sequence shown here is derived from an EMBL/GenBank/DDBJ whole genome shotgun (WGS) entry which is preliminary data.</text>
</comment>
<dbReference type="AlphaFoldDB" id="A0AA43GY81"/>
<organism evidence="1 2">
    <name type="scientific">Umezakia ovalisporum FSS-62</name>
    <dbReference type="NCBI Taxonomy" id="2971776"/>
    <lineage>
        <taxon>Bacteria</taxon>
        <taxon>Bacillati</taxon>
        <taxon>Cyanobacteriota</taxon>
        <taxon>Cyanophyceae</taxon>
        <taxon>Nostocales</taxon>
        <taxon>Nodulariaceae</taxon>
        <taxon>Umezakia</taxon>
    </lineage>
</organism>
<protein>
    <submittedName>
        <fullName evidence="1">Alpha/beta hydrolase</fullName>
    </submittedName>
</protein>
<sequence>MGSIHDESFEIRLQDVLLKPQEEEYYPVKPVTSRDSTYCRYYPVKDADKAVIWVGGVGGEWDTPAPGLYPRLCQDMRSGTIASLRIRHLYPTQLVNSILDVLIGLAFLRVRVSNGGAVVIQPAAKSPKVYTVVTLATQAYSINAAPKLATRCSLLLVHSMANQLVPPSCSQYVYQHALQPKHIILYPNTNHGLDEVADEVHHLVQNWIVQHLNRAVTTLI</sequence>
<evidence type="ECO:0000313" key="2">
    <source>
        <dbReference type="Proteomes" id="UP001159370"/>
    </source>
</evidence>
<dbReference type="InterPro" id="IPR029058">
    <property type="entry name" value="AB_hydrolase_fold"/>
</dbReference>
<dbReference type="GO" id="GO:0016787">
    <property type="term" value="F:hydrolase activity"/>
    <property type="evidence" value="ECO:0007669"/>
    <property type="project" value="UniProtKB-KW"/>
</dbReference>
<keyword evidence="1" id="KW-0378">Hydrolase</keyword>